<evidence type="ECO:0000313" key="2">
    <source>
        <dbReference type="EMBL" id="TBL69224.1"/>
    </source>
</evidence>
<reference evidence="2 3" key="1">
    <citation type="submission" date="2019-02" db="EMBL/GenBank/DDBJ databases">
        <title>Paenibacillus sp. nov., isolated from surface-sterilized tissue of Thalictrum simplex L.</title>
        <authorList>
            <person name="Tuo L."/>
        </authorList>
    </citation>
    <scope>NUCLEOTIDE SEQUENCE [LARGE SCALE GENOMIC DNA]</scope>
    <source>
        <strain evidence="2 3">N2SHLJ1</strain>
    </source>
</reference>
<dbReference type="RefSeq" id="WP_131018563.1">
    <property type="nucleotide sequence ID" value="NZ_SIRE01000040.1"/>
</dbReference>
<feature type="transmembrane region" description="Helical" evidence="1">
    <location>
        <begin position="7"/>
        <end position="28"/>
    </location>
</feature>
<evidence type="ECO:0000256" key="1">
    <source>
        <dbReference type="SAM" id="Phobius"/>
    </source>
</evidence>
<sequence length="200" mass="22412">MTLRKWFHLFWTTLLLGGAAGGITGILLSAADKEFAILGVSGMGYNVMWMIIGGATISVLSQMGFFAYLIVRFIVMGIIRNKWTWDFLQILFVLIALFDLVYLRYTNFAQGETIWGYMVLPLIMLIVALATAYWKAKLTNKNGFVPTLFFMLAVTSMEAVPALKLNSSASTLYMLIPLIVCNAWQILILHKILADKKEPA</sequence>
<name>A0A4Q9DFT8_9BACL</name>
<feature type="transmembrane region" description="Helical" evidence="1">
    <location>
        <begin position="114"/>
        <end position="134"/>
    </location>
</feature>
<dbReference type="OrthoDB" id="2374256at2"/>
<dbReference type="Pfam" id="PF14089">
    <property type="entry name" value="KbaA"/>
    <property type="match status" value="1"/>
</dbReference>
<evidence type="ECO:0000313" key="3">
    <source>
        <dbReference type="Proteomes" id="UP000293142"/>
    </source>
</evidence>
<feature type="transmembrane region" description="Helical" evidence="1">
    <location>
        <begin position="143"/>
        <end position="163"/>
    </location>
</feature>
<accession>A0A4Q9DFT8</accession>
<feature type="transmembrane region" description="Helical" evidence="1">
    <location>
        <begin position="48"/>
        <end position="71"/>
    </location>
</feature>
<dbReference type="GO" id="GO:0045881">
    <property type="term" value="P:positive regulation of sporulation resulting in formation of a cellular spore"/>
    <property type="evidence" value="ECO:0007669"/>
    <property type="project" value="InterPro"/>
</dbReference>
<dbReference type="EMBL" id="SIRE01000040">
    <property type="protein sequence ID" value="TBL69224.1"/>
    <property type="molecule type" value="Genomic_DNA"/>
</dbReference>
<feature type="transmembrane region" description="Helical" evidence="1">
    <location>
        <begin position="83"/>
        <end position="102"/>
    </location>
</feature>
<keyword evidence="1" id="KW-0812">Transmembrane</keyword>
<keyword evidence="1" id="KW-1133">Transmembrane helix</keyword>
<feature type="transmembrane region" description="Helical" evidence="1">
    <location>
        <begin position="169"/>
        <end position="189"/>
    </location>
</feature>
<comment type="caution">
    <text evidence="2">The sequence shown here is derived from an EMBL/GenBank/DDBJ whole genome shotgun (WGS) entry which is preliminary data.</text>
</comment>
<keyword evidence="1" id="KW-0472">Membrane</keyword>
<dbReference type="PIRSF" id="PIRSF029886">
    <property type="entry name" value="KBAA"/>
    <property type="match status" value="1"/>
</dbReference>
<keyword evidence="3" id="KW-1185">Reference proteome</keyword>
<dbReference type="InterPro" id="IPR024164">
    <property type="entry name" value="KinB-signalling_activ"/>
</dbReference>
<organism evidence="2 3">
    <name type="scientific">Paenibacillus thalictri</name>
    <dbReference type="NCBI Taxonomy" id="2527873"/>
    <lineage>
        <taxon>Bacteria</taxon>
        <taxon>Bacillati</taxon>
        <taxon>Bacillota</taxon>
        <taxon>Bacilli</taxon>
        <taxon>Bacillales</taxon>
        <taxon>Paenibacillaceae</taxon>
        <taxon>Paenibacillus</taxon>
    </lineage>
</organism>
<gene>
    <name evidence="2" type="ORF">EYB31_36815</name>
</gene>
<protein>
    <submittedName>
        <fullName evidence="2">KinB signaling pathway activation protein</fullName>
    </submittedName>
</protein>
<dbReference type="AlphaFoldDB" id="A0A4Q9DFT8"/>
<dbReference type="SMART" id="SM01251">
    <property type="entry name" value="KbaA"/>
    <property type="match status" value="1"/>
</dbReference>
<proteinExistence type="predicted"/>
<dbReference type="Proteomes" id="UP000293142">
    <property type="component" value="Unassembled WGS sequence"/>
</dbReference>